<keyword evidence="2" id="KW-1185">Reference proteome</keyword>
<reference evidence="2" key="1">
    <citation type="submission" date="2015-07" db="EMBL/GenBank/DDBJ databases">
        <title>Fjat-10053 dsm26.</title>
        <authorList>
            <person name="Liu B."/>
            <person name="Wang J."/>
            <person name="Zhu Y."/>
            <person name="Liu G."/>
            <person name="Chen Q."/>
            <person name="Chen Z."/>
            <person name="Lan J."/>
            <person name="Che J."/>
            <person name="Ge C."/>
            <person name="Shi H."/>
            <person name="Pan Z."/>
            <person name="Liu X."/>
        </authorList>
    </citation>
    <scope>NUCLEOTIDE SEQUENCE [LARGE SCALE GENOMIC DNA]</scope>
    <source>
        <strain evidence="2">DSM 26</strain>
    </source>
</reference>
<dbReference type="AlphaFoldDB" id="A0A0L0QLZ5"/>
<evidence type="ECO:0000313" key="2">
    <source>
        <dbReference type="Proteomes" id="UP000036780"/>
    </source>
</evidence>
<dbReference type="EMBL" id="LGTO01000007">
    <property type="protein sequence ID" value="KNE19524.1"/>
    <property type="molecule type" value="Genomic_DNA"/>
</dbReference>
<protein>
    <submittedName>
        <fullName evidence="1">Uncharacterized protein</fullName>
    </submittedName>
</protein>
<proteinExistence type="predicted"/>
<organism evidence="1 2">
    <name type="scientific">Virgibacillus pantothenticus</name>
    <dbReference type="NCBI Taxonomy" id="1473"/>
    <lineage>
        <taxon>Bacteria</taxon>
        <taxon>Bacillati</taxon>
        <taxon>Bacillota</taxon>
        <taxon>Bacilli</taxon>
        <taxon>Bacillales</taxon>
        <taxon>Bacillaceae</taxon>
        <taxon>Virgibacillus</taxon>
    </lineage>
</organism>
<sequence length="65" mass="7597">MAEINVQRWDSLNLNWLTNQRRKVAGGLFCMWYKIGLTGFVHIHVTFSFAGESGIFVFRNYVSRL</sequence>
<accession>A0A0L0QLZ5</accession>
<comment type="caution">
    <text evidence="1">The sequence shown here is derived from an EMBL/GenBank/DDBJ whole genome shotgun (WGS) entry which is preliminary data.</text>
</comment>
<dbReference type="Proteomes" id="UP000036780">
    <property type="component" value="Unassembled WGS sequence"/>
</dbReference>
<evidence type="ECO:0000313" key="1">
    <source>
        <dbReference type="EMBL" id="KNE19524.1"/>
    </source>
</evidence>
<name>A0A0L0QLZ5_VIRPA</name>
<gene>
    <name evidence="1" type="ORF">AFK71_13660</name>
</gene>
<dbReference type="PATRIC" id="fig|1473.5.peg.1345"/>